<dbReference type="OrthoDB" id="7705857at2"/>
<dbReference type="Proteomes" id="UP000002931">
    <property type="component" value="Unassembled WGS sequence"/>
</dbReference>
<dbReference type="STRING" id="314271.RB2654_18743"/>
<dbReference type="eggNOG" id="ENOG5032H5Z">
    <property type="taxonomic scope" value="Bacteria"/>
</dbReference>
<dbReference type="EMBL" id="AAMT01000001">
    <property type="protein sequence ID" value="EAQ14650.1"/>
    <property type="molecule type" value="Genomic_DNA"/>
</dbReference>
<sequence>MTRVIVHAGYHKTGTTSLQDFMAANRETLAPVLAYYGKMEFLGAGADARIYAQRPYPWRLARFRRSLRKFLKSIPDHELIVLSRETFSGGMPGHHQVGGALMTSYFGPSLKLAHAIIAELRRRFGESVEITFFYTTRAREAWIRSVYGHLLRSIRLTEDFETFRGHFPALASPAEEAQRMAGALAPIPVAIAALEDWGHTAEGPAGALLDLARVPGDLRARLTPVARANEGQTPEIQAAFLDLNRQAMSKSALREAKAALIDAGRSGN</sequence>
<dbReference type="SUPFAM" id="SSF52540">
    <property type="entry name" value="P-loop containing nucleoside triphosphate hydrolases"/>
    <property type="match status" value="1"/>
</dbReference>
<reference evidence="1 2" key="1">
    <citation type="journal article" date="2010" name="J. Bacteriol.">
        <title>Genome sequences of Pelagibaca bermudensis HTCC2601T and Maritimibacter alkaliphilus HTCC2654T, the type strains of two marine Roseobacter genera.</title>
        <authorList>
            <person name="Thrash J.C."/>
            <person name="Cho J.C."/>
            <person name="Ferriera S."/>
            <person name="Johnson J."/>
            <person name="Vergin K.L."/>
            <person name="Giovannoni S.J."/>
        </authorList>
    </citation>
    <scope>NUCLEOTIDE SEQUENCE [LARGE SCALE GENOMIC DNA]</scope>
    <source>
        <strain evidence="1 2">HTCC2654</strain>
    </source>
</reference>
<protein>
    <recommendedName>
        <fullName evidence="3">Sulfotransferase domain-containing protein</fullName>
    </recommendedName>
</protein>
<proteinExistence type="predicted"/>
<accession>A3V9Q9</accession>
<dbReference type="RefSeq" id="WP_008334417.1">
    <property type="nucleotide sequence ID" value="NZ_CH902578.1"/>
</dbReference>
<evidence type="ECO:0008006" key="3">
    <source>
        <dbReference type="Google" id="ProtNLM"/>
    </source>
</evidence>
<dbReference type="InterPro" id="IPR027417">
    <property type="entry name" value="P-loop_NTPase"/>
</dbReference>
<evidence type="ECO:0000313" key="1">
    <source>
        <dbReference type="EMBL" id="EAQ14650.1"/>
    </source>
</evidence>
<gene>
    <name evidence="1" type="ORF">RB2654_18743</name>
</gene>
<dbReference type="HOGENOM" id="CLU_1037476_0_0_5"/>
<evidence type="ECO:0000313" key="2">
    <source>
        <dbReference type="Proteomes" id="UP000002931"/>
    </source>
</evidence>
<organism evidence="1 2">
    <name type="scientific">Maritimibacter alkaliphilus HTCC2654</name>
    <dbReference type="NCBI Taxonomy" id="314271"/>
    <lineage>
        <taxon>Bacteria</taxon>
        <taxon>Pseudomonadati</taxon>
        <taxon>Pseudomonadota</taxon>
        <taxon>Alphaproteobacteria</taxon>
        <taxon>Rhodobacterales</taxon>
        <taxon>Roseobacteraceae</taxon>
        <taxon>Maritimibacter</taxon>
    </lineage>
</organism>
<dbReference type="AlphaFoldDB" id="A3V9Q9"/>
<comment type="caution">
    <text evidence="1">The sequence shown here is derived from an EMBL/GenBank/DDBJ whole genome shotgun (WGS) entry which is preliminary data.</text>
</comment>
<name>A3V9Q9_9RHOB</name>
<keyword evidence="2" id="KW-1185">Reference proteome</keyword>